<dbReference type="InterPro" id="IPR054708">
    <property type="entry name" value="MTPAP-like_central"/>
</dbReference>
<accession>A0AA89AJ84</accession>
<comment type="caution">
    <text evidence="3">The sequence shown here is derived from an EMBL/GenBank/DDBJ whole genome shotgun (WGS) entry which is preliminary data.</text>
</comment>
<feature type="region of interest" description="Disordered" evidence="1">
    <location>
        <begin position="1"/>
        <end position="27"/>
    </location>
</feature>
<dbReference type="Gene3D" id="3.30.460.10">
    <property type="entry name" value="Beta Polymerase, domain 2"/>
    <property type="match status" value="1"/>
</dbReference>
<proteinExistence type="predicted"/>
<feature type="compositionally biased region" description="Basic residues" evidence="1">
    <location>
        <begin position="428"/>
        <end position="449"/>
    </location>
</feature>
<feature type="region of interest" description="Disordered" evidence="1">
    <location>
        <begin position="427"/>
        <end position="482"/>
    </location>
</feature>
<dbReference type="InterPro" id="IPR043519">
    <property type="entry name" value="NT_sf"/>
</dbReference>
<dbReference type="CDD" id="cd05402">
    <property type="entry name" value="NT_PAP_TUTase"/>
    <property type="match status" value="1"/>
</dbReference>
<dbReference type="Proteomes" id="UP001188597">
    <property type="component" value="Unassembled WGS sequence"/>
</dbReference>
<keyword evidence="4" id="KW-1185">Reference proteome</keyword>
<evidence type="ECO:0000313" key="3">
    <source>
        <dbReference type="EMBL" id="KAK3005819.1"/>
    </source>
</evidence>
<evidence type="ECO:0000256" key="1">
    <source>
        <dbReference type="SAM" id="MobiDB-lite"/>
    </source>
</evidence>
<feature type="region of interest" description="Disordered" evidence="1">
    <location>
        <begin position="1040"/>
        <end position="1108"/>
    </location>
</feature>
<feature type="compositionally biased region" description="Basic and acidic residues" evidence="1">
    <location>
        <begin position="460"/>
        <end position="470"/>
    </location>
</feature>
<gene>
    <name evidence="3" type="ORF">RJ639_016966</name>
</gene>
<dbReference type="GO" id="GO:1990817">
    <property type="term" value="F:poly(A) RNA polymerase activity"/>
    <property type="evidence" value="ECO:0007669"/>
    <property type="project" value="InterPro"/>
</dbReference>
<feature type="region of interest" description="Disordered" evidence="1">
    <location>
        <begin position="520"/>
        <end position="557"/>
    </location>
</feature>
<feature type="compositionally biased region" description="Basic residues" evidence="1">
    <location>
        <begin position="527"/>
        <end position="541"/>
    </location>
</feature>
<evidence type="ECO:0000313" key="4">
    <source>
        <dbReference type="Proteomes" id="UP001188597"/>
    </source>
</evidence>
<dbReference type="InterPro" id="IPR045862">
    <property type="entry name" value="Trf4-like"/>
</dbReference>
<dbReference type="PANTHER" id="PTHR23092">
    <property type="entry name" value="POLY(A) RNA POLYMERASE"/>
    <property type="match status" value="1"/>
</dbReference>
<dbReference type="Gene3D" id="1.10.1410.10">
    <property type="match status" value="1"/>
</dbReference>
<dbReference type="GO" id="GO:0031499">
    <property type="term" value="C:TRAMP complex"/>
    <property type="evidence" value="ECO:0007669"/>
    <property type="project" value="TreeGrafter"/>
</dbReference>
<sequence length="1451" mass="160716">MHNPAPKSPYNNLQPKPPSTRPKMDSKQLIDSLTSHISLYHSSSPPTNPNPRSSILKWFSSLTVHQRQSYLTAVDKNFTQILLQMQAKLQSNGHGFFLILPDIPSHSHPHLPSLCFRKSHGLLSRASESNKSEWFIRESTWLFCSKEGETVNNEFGLGLLDTITVSEKFVTNVDEFVRAMDGVTSGGFLRGDVGGLGEEWAELEWLKVKGYYGIEAFVANRLEVVLRLAWLSCCGNGKKRGVKLKENVSAVGVAANVFWRKKGCMDWWDKLDGAMRRKILRIVLGKTATTLTAGILKGTNSGRFVVDETPLFGAGAEQHRSTVSRQRTAARLGAKDAEFGSIMNLNLVSRKNSSLCFILNGLLVLQDLSTILFACDHSECDREKLFFSSLGSISTISDCIFRKLRGLLMVVSLDCTRLELLEDGKSYSTKRPKEKNGSARRRKKRKGRNTVRPIPPSTSSRDDLTLDKPPKGQGYGSKFSDNLDISKSNRLDDALRKKGLDREFPLSAVDMVPGERLANGNVESTFRKNKKESKKPKKSGLHRAVEAGDSQRRTSKNLTFPVISRNETANPDCVFENPVIIDNPNDSLTFKDKPVLNSSACDCTSGSTEKDDLAHTQGSVNVGFMENKSDMSFMRYQPSDKIIEDPDNRLENVNITVDSNMPFTLMPVGELDVLGSEGVNCRNCGNLSEKDPESMFIRKEFEDVESEKDATCIQDWESVSICDTGTIDFSGDPSHEWPSVAPIHFPSVHAHLPAATDRLHLDVGYNWKNQIHQVQRVHQARHQPTENGCNGILSRPLPMSLDWPPMVQHASGLVPSVTGSYDSGFISRRQPSFQHGFTAKSMQQNALTVEDERVYSSDFVDISELTNAHELADEHENHWISEEEMEVHAVSEMDYSQYFGGGVMYWDPSDRTGTNFSRPPSLSSDDSSWAWREADMNRAVDDMVAFSSTYSTTGLTSPSASSFCSHFDPLGPAHQALAYVIPGSEVSGKLLHPSSAMTDVVAEEKRSGSLSNMSGDSEAKTGDLLPYPILQPIIIPSMSRERSRSEFKRSHDHKSPCVHPNRREQPQIKRPPSPVVLCVPRAPRPPPPSPVGDSRKHRGFPAVRSGSSSPRQWGVRGWFHDGTNIEESCARMDGSEVVWPTWRNKGLSARQLAQPLPGALLQDHLIAISQLARDQDHPDVAIPLQPPDLPNCSTHKASLCLMHNCLHDEIDSFCQQVGAENTIRKPYINWAVKRVTRSLQVLWPRSRTNIFGSSATGLSLPTSDVDLVVCLPPVRNLEPIKEAGILEGRNGIKETCLQHAARVLANQEWVKNDSLKIVENTAIPIIMLVVEVPHDVMGTSASIVHMKEELSRHSGEEGNAFQADMAGVEISASPKCSTNNIISNGVKSVRIDISFKSPLHTGLQTTELVKELTEQFPAATPLALVLKQFLADRSLDQSYSGGLSSYCLVKS</sequence>
<reference evidence="3" key="1">
    <citation type="submission" date="2022-12" db="EMBL/GenBank/DDBJ databases">
        <title>Draft genome assemblies for two species of Escallonia (Escalloniales).</title>
        <authorList>
            <person name="Chanderbali A."/>
            <person name="Dervinis C."/>
            <person name="Anghel I."/>
            <person name="Soltis D."/>
            <person name="Soltis P."/>
            <person name="Zapata F."/>
        </authorList>
    </citation>
    <scope>NUCLEOTIDE SEQUENCE</scope>
    <source>
        <strain evidence="3">UCBG64.0493</strain>
        <tissue evidence="3">Leaf</tissue>
    </source>
</reference>
<dbReference type="Pfam" id="PF22600">
    <property type="entry name" value="MTPAP-like_central"/>
    <property type="match status" value="1"/>
</dbReference>
<dbReference type="GO" id="GO:0031123">
    <property type="term" value="P:RNA 3'-end processing"/>
    <property type="evidence" value="ECO:0007669"/>
    <property type="project" value="TreeGrafter"/>
</dbReference>
<dbReference type="EMBL" id="JAVXUP010002080">
    <property type="protein sequence ID" value="KAK3005819.1"/>
    <property type="molecule type" value="Genomic_DNA"/>
</dbReference>
<name>A0AA89AJ84_9ASTE</name>
<dbReference type="PANTHER" id="PTHR23092:SF48">
    <property type="entry name" value="NUCLEOTIDYLTRANSFERASE FAMILY PROTEIN"/>
    <property type="match status" value="1"/>
</dbReference>
<dbReference type="GO" id="GO:0005730">
    <property type="term" value="C:nucleolus"/>
    <property type="evidence" value="ECO:0007669"/>
    <property type="project" value="TreeGrafter"/>
</dbReference>
<organism evidence="3 4">
    <name type="scientific">Escallonia herrerae</name>
    <dbReference type="NCBI Taxonomy" id="1293975"/>
    <lineage>
        <taxon>Eukaryota</taxon>
        <taxon>Viridiplantae</taxon>
        <taxon>Streptophyta</taxon>
        <taxon>Embryophyta</taxon>
        <taxon>Tracheophyta</taxon>
        <taxon>Spermatophyta</taxon>
        <taxon>Magnoliopsida</taxon>
        <taxon>eudicotyledons</taxon>
        <taxon>Gunneridae</taxon>
        <taxon>Pentapetalae</taxon>
        <taxon>asterids</taxon>
        <taxon>campanulids</taxon>
        <taxon>Escalloniales</taxon>
        <taxon>Escalloniaceae</taxon>
        <taxon>Escallonia</taxon>
    </lineage>
</organism>
<feature type="compositionally biased region" description="Basic and acidic residues" evidence="1">
    <location>
        <begin position="1040"/>
        <end position="1067"/>
    </location>
</feature>
<protein>
    <recommendedName>
        <fullName evidence="2">Poly(A) RNA polymerase mitochondrial-like central palm domain-containing protein</fullName>
    </recommendedName>
</protein>
<dbReference type="GO" id="GO:0043634">
    <property type="term" value="P:polyadenylation-dependent ncRNA catabolic process"/>
    <property type="evidence" value="ECO:0007669"/>
    <property type="project" value="TreeGrafter"/>
</dbReference>
<feature type="compositionally biased region" description="Basic and acidic residues" evidence="1">
    <location>
        <begin position="543"/>
        <end position="552"/>
    </location>
</feature>
<dbReference type="GO" id="GO:0003729">
    <property type="term" value="F:mRNA binding"/>
    <property type="evidence" value="ECO:0007669"/>
    <property type="project" value="TreeGrafter"/>
</dbReference>
<feature type="domain" description="Poly(A) RNA polymerase mitochondrial-like central palm" evidence="2">
    <location>
        <begin position="1231"/>
        <end position="1327"/>
    </location>
</feature>
<evidence type="ECO:0000259" key="2">
    <source>
        <dbReference type="Pfam" id="PF22600"/>
    </source>
</evidence>
<dbReference type="SUPFAM" id="SSF81301">
    <property type="entry name" value="Nucleotidyltransferase"/>
    <property type="match status" value="1"/>
</dbReference>